<organism evidence="3 4">
    <name type="scientific">Cellulomonas triticagri</name>
    <dbReference type="NCBI Taxonomy" id="2483352"/>
    <lineage>
        <taxon>Bacteria</taxon>
        <taxon>Bacillati</taxon>
        <taxon>Actinomycetota</taxon>
        <taxon>Actinomycetes</taxon>
        <taxon>Micrococcales</taxon>
        <taxon>Cellulomonadaceae</taxon>
        <taxon>Cellulomonas</taxon>
    </lineage>
</organism>
<keyword evidence="1" id="KW-0175">Coiled coil</keyword>
<dbReference type="OrthoDB" id="4350157at2"/>
<evidence type="ECO:0000256" key="2">
    <source>
        <dbReference type="SAM" id="MobiDB-lite"/>
    </source>
</evidence>
<dbReference type="AlphaFoldDB" id="A0A3M2IWD2"/>
<dbReference type="GO" id="GO:0055070">
    <property type="term" value="P:copper ion homeostasis"/>
    <property type="evidence" value="ECO:0007669"/>
    <property type="project" value="InterPro"/>
</dbReference>
<dbReference type="InterPro" id="IPR021522">
    <property type="entry name" value="MctB"/>
</dbReference>
<evidence type="ECO:0000313" key="4">
    <source>
        <dbReference type="Proteomes" id="UP000269289"/>
    </source>
</evidence>
<dbReference type="RefSeq" id="WP_122151171.1">
    <property type="nucleotide sequence ID" value="NZ_RFFI01000162.1"/>
</dbReference>
<reference evidence="3 4" key="1">
    <citation type="submission" date="2018-10" db="EMBL/GenBank/DDBJ databases">
        <title>Isolation, diversity and antifungal activity of actinobacteria from wheat.</title>
        <authorList>
            <person name="Han C."/>
        </authorList>
    </citation>
    <scope>NUCLEOTIDE SEQUENCE [LARGE SCALE GENOMIC DNA]</scope>
    <source>
        <strain evidence="3 4">NEAU-YY56</strain>
    </source>
</reference>
<protein>
    <submittedName>
        <fullName evidence="3">Copper transporter</fullName>
    </submittedName>
</protein>
<feature type="region of interest" description="Disordered" evidence="2">
    <location>
        <begin position="326"/>
        <end position="356"/>
    </location>
</feature>
<feature type="coiled-coil region" evidence="1">
    <location>
        <begin position="34"/>
        <end position="61"/>
    </location>
</feature>
<dbReference type="EMBL" id="RFFI01000162">
    <property type="protein sequence ID" value="RMI03623.1"/>
    <property type="molecule type" value="Genomic_DNA"/>
</dbReference>
<comment type="caution">
    <text evidence="3">The sequence shown here is derived from an EMBL/GenBank/DDBJ whole genome shotgun (WGS) entry which is preliminary data.</text>
</comment>
<evidence type="ECO:0000256" key="1">
    <source>
        <dbReference type="SAM" id="Coils"/>
    </source>
</evidence>
<accession>A0A3M2IWD2</accession>
<gene>
    <name evidence="3" type="ORF">EBM89_18970</name>
</gene>
<evidence type="ECO:0000313" key="3">
    <source>
        <dbReference type="EMBL" id="RMI03623.1"/>
    </source>
</evidence>
<dbReference type="Pfam" id="PF11382">
    <property type="entry name" value="MctB"/>
    <property type="match status" value="1"/>
</dbReference>
<proteinExistence type="predicted"/>
<keyword evidence="4" id="KW-1185">Reference proteome</keyword>
<sequence length="356" mass="35303">MIDFRYHLVSLISVFLALAVGIVLGAGPLRETIGDTLTGQVDQLRSERDELRNQLDAAAADQAAADAFVDAAGTDLVDGTLTDRRVAVVALGEVDADALTAVEGRLSDAGAQVSARVTLTEAWSSTDLRSFRQALVGNIVSYLDPAPAADATVDTSVAEALVQGLTGADPAQPDALSGDAATLLELLTSGDSPLVTLGEEVTAPADAVVLVTPGIAAEAVATEDPADTEEAEAVLASQVALARVAQTRSEGAVVVDGPVVQGSLVSTILADGSAADALTTVSGADGVSGQVSVPLALNATIGGTTGHYGYGDDLTVLPATTVLPLPDRTPAGTEGPDAGAGDAGDAGADATAGAEG</sequence>
<dbReference type="GO" id="GO:0016020">
    <property type="term" value="C:membrane"/>
    <property type="evidence" value="ECO:0007669"/>
    <property type="project" value="InterPro"/>
</dbReference>
<dbReference type="Proteomes" id="UP000269289">
    <property type="component" value="Unassembled WGS sequence"/>
</dbReference>
<name>A0A3M2IWD2_9CELL</name>